<dbReference type="EMBL" id="GBXM01041722">
    <property type="protein sequence ID" value="JAH66855.1"/>
    <property type="molecule type" value="Transcribed_RNA"/>
</dbReference>
<reference evidence="2" key="2">
    <citation type="journal article" date="2015" name="Fish Shellfish Immunol.">
        <title>Early steps in the European eel (Anguilla anguilla)-Vibrio vulnificus interaction in the gills: Role of the RtxA13 toxin.</title>
        <authorList>
            <person name="Callol A."/>
            <person name="Pajuelo D."/>
            <person name="Ebbesson L."/>
            <person name="Teles M."/>
            <person name="MacKenzie S."/>
            <person name="Amaro C."/>
        </authorList>
    </citation>
    <scope>NUCLEOTIDE SEQUENCE</scope>
</reference>
<accession>A0A0E9VQ86</accession>
<reference evidence="2" key="1">
    <citation type="submission" date="2014-11" db="EMBL/GenBank/DDBJ databases">
        <authorList>
            <person name="Amaro Gonzalez C."/>
        </authorList>
    </citation>
    <scope>NUCLEOTIDE SEQUENCE</scope>
</reference>
<sequence length="35" mass="3931">MGVYVFSSLRQPQIASCYQVCLGILFFITVAYRGV</sequence>
<keyword evidence="1" id="KW-0472">Membrane</keyword>
<keyword evidence="1" id="KW-0812">Transmembrane</keyword>
<evidence type="ECO:0000313" key="2">
    <source>
        <dbReference type="EMBL" id="JAH79540.1"/>
    </source>
</evidence>
<feature type="transmembrane region" description="Helical" evidence="1">
    <location>
        <begin position="12"/>
        <end position="32"/>
    </location>
</feature>
<dbReference type="EMBL" id="GBXM01029037">
    <property type="protein sequence ID" value="JAH79540.1"/>
    <property type="molecule type" value="Transcribed_RNA"/>
</dbReference>
<dbReference type="EMBL" id="GBXM01034082">
    <property type="protein sequence ID" value="JAH74495.1"/>
    <property type="molecule type" value="Transcribed_RNA"/>
</dbReference>
<name>A0A0E9VQ86_ANGAN</name>
<evidence type="ECO:0000256" key="1">
    <source>
        <dbReference type="SAM" id="Phobius"/>
    </source>
</evidence>
<protein>
    <submittedName>
        <fullName evidence="2">Uncharacterized protein</fullName>
    </submittedName>
</protein>
<dbReference type="AlphaFoldDB" id="A0A0E9VQ86"/>
<organism evidence="2">
    <name type="scientific">Anguilla anguilla</name>
    <name type="common">European freshwater eel</name>
    <name type="synonym">Muraena anguilla</name>
    <dbReference type="NCBI Taxonomy" id="7936"/>
    <lineage>
        <taxon>Eukaryota</taxon>
        <taxon>Metazoa</taxon>
        <taxon>Chordata</taxon>
        <taxon>Craniata</taxon>
        <taxon>Vertebrata</taxon>
        <taxon>Euteleostomi</taxon>
        <taxon>Actinopterygii</taxon>
        <taxon>Neopterygii</taxon>
        <taxon>Teleostei</taxon>
        <taxon>Anguilliformes</taxon>
        <taxon>Anguillidae</taxon>
        <taxon>Anguilla</taxon>
    </lineage>
</organism>
<keyword evidence="1" id="KW-1133">Transmembrane helix</keyword>
<proteinExistence type="predicted"/>